<dbReference type="HOGENOM" id="CLU_1475246_0_0_1"/>
<reference evidence="2" key="2">
    <citation type="submission" date="2010-07" db="EMBL/GenBank/DDBJ databases">
        <authorList>
            <consortium name="The Broad Institute Genome Sequencing Platform"/>
            <consortium name="Broad Institute Genome Sequencing Center for Infectious Disease"/>
            <person name="Ma L.-J."/>
            <person name="Dead R."/>
            <person name="Young S."/>
            <person name="Zeng Q."/>
            <person name="Koehrsen M."/>
            <person name="Alvarado L."/>
            <person name="Berlin A."/>
            <person name="Chapman S.B."/>
            <person name="Chen Z."/>
            <person name="Freedman E."/>
            <person name="Gellesch M."/>
            <person name="Goldberg J."/>
            <person name="Griggs A."/>
            <person name="Gujja S."/>
            <person name="Heilman E.R."/>
            <person name="Heiman D."/>
            <person name="Hepburn T."/>
            <person name="Howarth C."/>
            <person name="Jen D."/>
            <person name="Larson L."/>
            <person name="Mehta T."/>
            <person name="Neiman D."/>
            <person name="Pearson M."/>
            <person name="Roberts A."/>
            <person name="Saif S."/>
            <person name="Shea T."/>
            <person name="Shenoy N."/>
            <person name="Sisk P."/>
            <person name="Stolte C."/>
            <person name="Sykes S."/>
            <person name="Walk T."/>
            <person name="White J."/>
            <person name="Yandava C."/>
            <person name="Haas B."/>
            <person name="Nusbaum C."/>
            <person name="Birren B."/>
        </authorList>
    </citation>
    <scope>NUCLEOTIDE SEQUENCE</scope>
    <source>
        <strain evidence="2">R3-111a-1</strain>
    </source>
</reference>
<dbReference type="VEuPathDB" id="FungiDB:GGTG_13591"/>
<evidence type="ECO:0000313" key="2">
    <source>
        <dbReference type="EMBL" id="EJT68838.1"/>
    </source>
</evidence>
<gene>
    <name evidence="3" type="primary">20354049</name>
    <name evidence="2" type="ORF">GGTG_13591</name>
</gene>
<reference evidence="2" key="3">
    <citation type="submission" date="2010-09" db="EMBL/GenBank/DDBJ databases">
        <title>Annotation of Gaeumannomyces graminis var. tritici R3-111a-1.</title>
        <authorList>
            <consortium name="The Broad Institute Genome Sequencing Platform"/>
            <person name="Ma L.-J."/>
            <person name="Dead R."/>
            <person name="Young S.K."/>
            <person name="Zeng Q."/>
            <person name="Gargeya S."/>
            <person name="Fitzgerald M."/>
            <person name="Haas B."/>
            <person name="Abouelleil A."/>
            <person name="Alvarado L."/>
            <person name="Arachchi H.M."/>
            <person name="Berlin A."/>
            <person name="Brown A."/>
            <person name="Chapman S.B."/>
            <person name="Chen Z."/>
            <person name="Dunbar C."/>
            <person name="Freedman E."/>
            <person name="Gearin G."/>
            <person name="Gellesch M."/>
            <person name="Goldberg J."/>
            <person name="Griggs A."/>
            <person name="Gujja S."/>
            <person name="Heiman D."/>
            <person name="Howarth C."/>
            <person name="Larson L."/>
            <person name="Lui A."/>
            <person name="MacDonald P.J.P."/>
            <person name="Mehta T."/>
            <person name="Montmayeur A."/>
            <person name="Murphy C."/>
            <person name="Neiman D."/>
            <person name="Pearson M."/>
            <person name="Priest M."/>
            <person name="Roberts A."/>
            <person name="Saif S."/>
            <person name="Shea T."/>
            <person name="Shenoy N."/>
            <person name="Sisk P."/>
            <person name="Stolte C."/>
            <person name="Sykes S."/>
            <person name="Yandava C."/>
            <person name="Wortman J."/>
            <person name="Nusbaum C."/>
            <person name="Birren B."/>
        </authorList>
    </citation>
    <scope>NUCLEOTIDE SEQUENCE</scope>
    <source>
        <strain evidence="2">R3-111a-1</strain>
    </source>
</reference>
<reference evidence="3" key="5">
    <citation type="submission" date="2018-04" db="UniProtKB">
        <authorList>
            <consortium name="EnsemblFungi"/>
        </authorList>
    </citation>
    <scope>IDENTIFICATION</scope>
    <source>
        <strain evidence="3">R3-111a-1</strain>
    </source>
</reference>
<dbReference type="EMBL" id="GL385413">
    <property type="protein sequence ID" value="EJT68838.1"/>
    <property type="molecule type" value="Genomic_DNA"/>
</dbReference>
<evidence type="ECO:0000313" key="3">
    <source>
        <dbReference type="EnsemblFungi" id="EJT68838"/>
    </source>
</evidence>
<dbReference type="Proteomes" id="UP000006039">
    <property type="component" value="Unassembled WGS sequence"/>
</dbReference>
<feature type="compositionally biased region" description="Low complexity" evidence="1">
    <location>
        <begin position="75"/>
        <end position="89"/>
    </location>
</feature>
<reference evidence="3" key="4">
    <citation type="journal article" date="2015" name="G3 (Bethesda)">
        <title>Genome sequences of three phytopathogenic species of the Magnaporthaceae family of fungi.</title>
        <authorList>
            <person name="Okagaki L.H."/>
            <person name="Nunes C.C."/>
            <person name="Sailsbery J."/>
            <person name="Clay B."/>
            <person name="Brown D."/>
            <person name="John T."/>
            <person name="Oh Y."/>
            <person name="Young N."/>
            <person name="Fitzgerald M."/>
            <person name="Haas B.J."/>
            <person name="Zeng Q."/>
            <person name="Young S."/>
            <person name="Adiconis X."/>
            <person name="Fan L."/>
            <person name="Levin J.Z."/>
            <person name="Mitchell T.K."/>
            <person name="Okubara P.A."/>
            <person name="Farman M.L."/>
            <person name="Kohn L.M."/>
            <person name="Birren B."/>
            <person name="Ma L.-J."/>
            <person name="Dean R.A."/>
        </authorList>
    </citation>
    <scope>NUCLEOTIDE SEQUENCE</scope>
    <source>
        <strain evidence="3">R3-111a-1</strain>
    </source>
</reference>
<dbReference type="RefSeq" id="XP_009229768.1">
    <property type="nucleotide sequence ID" value="XM_009231504.1"/>
</dbReference>
<name>J3PJB0_GAET3</name>
<keyword evidence="4" id="KW-1185">Reference proteome</keyword>
<proteinExistence type="predicted"/>
<evidence type="ECO:0000256" key="1">
    <source>
        <dbReference type="SAM" id="MobiDB-lite"/>
    </source>
</evidence>
<dbReference type="AlphaFoldDB" id="J3PJB0"/>
<reference evidence="4" key="1">
    <citation type="submission" date="2010-07" db="EMBL/GenBank/DDBJ databases">
        <title>The genome sequence of Gaeumannomyces graminis var. tritici strain R3-111a-1.</title>
        <authorList>
            <consortium name="The Broad Institute Genome Sequencing Platform"/>
            <person name="Ma L.-J."/>
            <person name="Dead R."/>
            <person name="Young S."/>
            <person name="Zeng Q."/>
            <person name="Koehrsen M."/>
            <person name="Alvarado L."/>
            <person name="Berlin A."/>
            <person name="Chapman S.B."/>
            <person name="Chen Z."/>
            <person name="Freedman E."/>
            <person name="Gellesch M."/>
            <person name="Goldberg J."/>
            <person name="Griggs A."/>
            <person name="Gujja S."/>
            <person name="Heilman E.R."/>
            <person name="Heiman D."/>
            <person name="Hepburn T."/>
            <person name="Howarth C."/>
            <person name="Jen D."/>
            <person name="Larson L."/>
            <person name="Mehta T."/>
            <person name="Neiman D."/>
            <person name="Pearson M."/>
            <person name="Roberts A."/>
            <person name="Saif S."/>
            <person name="Shea T."/>
            <person name="Shenoy N."/>
            <person name="Sisk P."/>
            <person name="Stolte C."/>
            <person name="Sykes S."/>
            <person name="Walk T."/>
            <person name="White J."/>
            <person name="Yandava C."/>
            <person name="Haas B."/>
            <person name="Nusbaum C."/>
            <person name="Birren B."/>
        </authorList>
    </citation>
    <scope>NUCLEOTIDE SEQUENCE [LARGE SCALE GENOMIC DNA]</scope>
    <source>
        <strain evidence="4">R3-111a-1</strain>
    </source>
</reference>
<sequence>MDWDKRDTPSGSRSAHTSKIAPSDSTTTVTRQDGRRSTPCWTRQATSKRRRSATTTRYRKPISLMWLSTLTRPSLGGSMSASAAAPTSLLRRDRQQGRGTPTATVFARLPGKARQYPTGASNQLTLPTSSTRENGILFPGSRPPPTRPPTTHLAALGAATRHGELSCKQEGRWVALFDEWEKE</sequence>
<feature type="region of interest" description="Disordered" evidence="1">
    <location>
        <begin position="75"/>
        <end position="101"/>
    </location>
</feature>
<dbReference type="GeneID" id="20354049"/>
<accession>J3PJB0</accession>
<feature type="compositionally biased region" description="Basic residues" evidence="1">
    <location>
        <begin position="46"/>
        <end position="56"/>
    </location>
</feature>
<organism evidence="2">
    <name type="scientific">Gaeumannomyces tritici (strain R3-111a-1)</name>
    <name type="common">Wheat and barley take-all root rot fungus</name>
    <name type="synonym">Gaeumannomyces graminis var. tritici</name>
    <dbReference type="NCBI Taxonomy" id="644352"/>
    <lineage>
        <taxon>Eukaryota</taxon>
        <taxon>Fungi</taxon>
        <taxon>Dikarya</taxon>
        <taxon>Ascomycota</taxon>
        <taxon>Pezizomycotina</taxon>
        <taxon>Sordariomycetes</taxon>
        <taxon>Sordariomycetidae</taxon>
        <taxon>Magnaporthales</taxon>
        <taxon>Magnaporthaceae</taxon>
        <taxon>Gaeumannomyces</taxon>
    </lineage>
</organism>
<feature type="region of interest" description="Disordered" evidence="1">
    <location>
        <begin position="1"/>
        <end position="56"/>
    </location>
</feature>
<dbReference type="EnsemblFungi" id="EJT68838">
    <property type="protein sequence ID" value="EJT68838"/>
    <property type="gene ID" value="GGTG_13591"/>
</dbReference>
<evidence type="ECO:0000313" key="4">
    <source>
        <dbReference type="Proteomes" id="UP000006039"/>
    </source>
</evidence>
<protein>
    <submittedName>
        <fullName evidence="2 3">Uncharacterized protein</fullName>
    </submittedName>
</protein>